<organism evidence="2 3">
    <name type="scientific">Asparagus officinalis</name>
    <name type="common">Garden asparagus</name>
    <dbReference type="NCBI Taxonomy" id="4686"/>
    <lineage>
        <taxon>Eukaryota</taxon>
        <taxon>Viridiplantae</taxon>
        <taxon>Streptophyta</taxon>
        <taxon>Embryophyta</taxon>
        <taxon>Tracheophyta</taxon>
        <taxon>Spermatophyta</taxon>
        <taxon>Magnoliopsida</taxon>
        <taxon>Liliopsida</taxon>
        <taxon>Asparagales</taxon>
        <taxon>Asparagaceae</taxon>
        <taxon>Asparagoideae</taxon>
        <taxon>Asparagus</taxon>
    </lineage>
</organism>
<dbReference type="AlphaFoldDB" id="A0A5P1EF50"/>
<dbReference type="Proteomes" id="UP000243459">
    <property type="component" value="Chromosome 7"/>
</dbReference>
<keyword evidence="3" id="KW-1185">Reference proteome</keyword>
<keyword evidence="1" id="KW-0472">Membrane</keyword>
<name>A0A5P1EF50_ASPOF</name>
<evidence type="ECO:0000313" key="3">
    <source>
        <dbReference type="Proteomes" id="UP000243459"/>
    </source>
</evidence>
<accession>A0A5P1EF50</accession>
<feature type="non-terminal residue" evidence="2">
    <location>
        <position position="90"/>
    </location>
</feature>
<dbReference type="Gramene" id="ONK63331">
    <property type="protein sequence ID" value="ONK63331"/>
    <property type="gene ID" value="A4U43_C07F13930"/>
</dbReference>
<evidence type="ECO:0000256" key="1">
    <source>
        <dbReference type="SAM" id="Phobius"/>
    </source>
</evidence>
<evidence type="ECO:0000313" key="2">
    <source>
        <dbReference type="EMBL" id="ONK63331.1"/>
    </source>
</evidence>
<keyword evidence="1" id="KW-0812">Transmembrane</keyword>
<feature type="transmembrane region" description="Helical" evidence="1">
    <location>
        <begin position="6"/>
        <end position="29"/>
    </location>
</feature>
<gene>
    <name evidence="2" type="ORF">A4U43_C07F13930</name>
</gene>
<keyword evidence="1" id="KW-1133">Transmembrane helix</keyword>
<sequence>MGKLSIGFLGLTELFVSTLVHVLFGFYIFSTAVASDLSQSLTVGFKPMNHDVGLKEEVGKRKDSILEGSSPFPAQPPIVLVHGIFGFGKG</sequence>
<reference evidence="3" key="1">
    <citation type="journal article" date="2017" name="Nat. Commun.">
        <title>The asparagus genome sheds light on the origin and evolution of a young Y chromosome.</title>
        <authorList>
            <person name="Harkess A."/>
            <person name="Zhou J."/>
            <person name="Xu C."/>
            <person name="Bowers J.E."/>
            <person name="Van der Hulst R."/>
            <person name="Ayyampalayam S."/>
            <person name="Mercati F."/>
            <person name="Riccardi P."/>
            <person name="McKain M.R."/>
            <person name="Kakrana A."/>
            <person name="Tang H."/>
            <person name="Ray J."/>
            <person name="Groenendijk J."/>
            <person name="Arikit S."/>
            <person name="Mathioni S.M."/>
            <person name="Nakano M."/>
            <person name="Shan H."/>
            <person name="Telgmann-Rauber A."/>
            <person name="Kanno A."/>
            <person name="Yue Z."/>
            <person name="Chen H."/>
            <person name="Li W."/>
            <person name="Chen Y."/>
            <person name="Xu X."/>
            <person name="Zhang Y."/>
            <person name="Luo S."/>
            <person name="Chen H."/>
            <person name="Gao J."/>
            <person name="Mao Z."/>
            <person name="Pires J.C."/>
            <person name="Luo M."/>
            <person name="Kudrna D."/>
            <person name="Wing R.A."/>
            <person name="Meyers B.C."/>
            <person name="Yi K."/>
            <person name="Kong H."/>
            <person name="Lavrijsen P."/>
            <person name="Sunseri F."/>
            <person name="Falavigna A."/>
            <person name="Ye Y."/>
            <person name="Leebens-Mack J.H."/>
            <person name="Chen G."/>
        </authorList>
    </citation>
    <scope>NUCLEOTIDE SEQUENCE [LARGE SCALE GENOMIC DNA]</scope>
    <source>
        <strain evidence="3">cv. DH0086</strain>
    </source>
</reference>
<proteinExistence type="predicted"/>
<dbReference type="EMBL" id="CM007387">
    <property type="protein sequence ID" value="ONK63331.1"/>
    <property type="molecule type" value="Genomic_DNA"/>
</dbReference>
<protein>
    <submittedName>
        <fullName evidence="2">Uncharacterized protein</fullName>
    </submittedName>
</protein>